<evidence type="ECO:0000256" key="3">
    <source>
        <dbReference type="ARBA" id="ARBA00022900"/>
    </source>
</evidence>
<keyword evidence="8" id="KW-1185">Reference proteome</keyword>
<proteinExistence type="inferred from homology"/>
<sequence length="400" mass="43449">MVRMTALLGLLALVACVAGTQTDAQREALRQVAEANNAFSTDLYNVLRSEPGNLIVSPMSASAALALVLQGAGGRTAQQLQAALRLPADGDVIKDGFKELFAGLESNNATIVRIANKVYTKTGATIKAPFRSTAVDKFRADAQELDFVNDNEASRKTINRWVEHITDNKIRDLLAELDPSTLMVVVNAIYFKGSWEKPFADGQTRNEPFHVSASSQVSVPMMHVTSHFRYALLPELGARLLELPYQGRTMKMWVILPDEVDGLARVEAGLTSLNFSAVNRQMSSGEVIVSLPKFKIESTFQLHEKLPRLGVQDLFGPGANLTGITDLSVSVSQVIQKAFVEVTEEGTVAAAATAVVAVVTSAVFDPRPPVIFKADHPFLFIITNVNDVMLFVGRVQQPNV</sequence>
<feature type="signal peptide" evidence="5">
    <location>
        <begin position="1"/>
        <end position="19"/>
    </location>
</feature>
<dbReference type="InterPro" id="IPR023795">
    <property type="entry name" value="Serpin_CS"/>
</dbReference>
<evidence type="ECO:0000313" key="8">
    <source>
        <dbReference type="Proteomes" id="UP001378592"/>
    </source>
</evidence>
<dbReference type="Pfam" id="PF00079">
    <property type="entry name" value="Serpin"/>
    <property type="match status" value="1"/>
</dbReference>
<dbReference type="Proteomes" id="UP001378592">
    <property type="component" value="Unassembled WGS sequence"/>
</dbReference>
<reference evidence="7 8" key="1">
    <citation type="submission" date="2024-03" db="EMBL/GenBank/DDBJ databases">
        <title>The genome assembly and annotation of the cricket Gryllus longicercus Weissman &amp; Gray.</title>
        <authorList>
            <person name="Szrajer S."/>
            <person name="Gray D."/>
            <person name="Ylla G."/>
        </authorList>
    </citation>
    <scope>NUCLEOTIDE SEQUENCE [LARGE SCALE GENOMIC DNA]</scope>
    <source>
        <strain evidence="7">DAG 2021-001</strain>
        <tissue evidence="7">Whole body minus gut</tissue>
    </source>
</reference>
<comment type="caution">
    <text evidence="7">The sequence shown here is derived from an EMBL/GenBank/DDBJ whole genome shotgun (WGS) entry which is preliminary data.</text>
</comment>
<evidence type="ECO:0000256" key="1">
    <source>
        <dbReference type="ARBA" id="ARBA00009500"/>
    </source>
</evidence>
<dbReference type="SMART" id="SM00093">
    <property type="entry name" value="SERPIN"/>
    <property type="match status" value="1"/>
</dbReference>
<evidence type="ECO:0000313" key="7">
    <source>
        <dbReference type="EMBL" id="KAK7793750.1"/>
    </source>
</evidence>
<accession>A0AAN9Z0P5</accession>
<dbReference type="GO" id="GO:0004867">
    <property type="term" value="F:serine-type endopeptidase inhibitor activity"/>
    <property type="evidence" value="ECO:0007669"/>
    <property type="project" value="UniProtKB-KW"/>
</dbReference>
<keyword evidence="3" id="KW-0722">Serine protease inhibitor</keyword>
<dbReference type="InterPro" id="IPR036186">
    <property type="entry name" value="Serpin_sf"/>
</dbReference>
<evidence type="ECO:0000256" key="2">
    <source>
        <dbReference type="ARBA" id="ARBA00022690"/>
    </source>
</evidence>
<dbReference type="PANTHER" id="PTHR11461:SF211">
    <property type="entry name" value="GH10112P-RELATED"/>
    <property type="match status" value="1"/>
</dbReference>
<comment type="similarity">
    <text evidence="1 4">Belongs to the serpin family.</text>
</comment>
<protein>
    <recommendedName>
        <fullName evidence="6">Serpin domain-containing protein</fullName>
    </recommendedName>
</protein>
<dbReference type="EMBL" id="JAZDUA010000362">
    <property type="protein sequence ID" value="KAK7793750.1"/>
    <property type="molecule type" value="Genomic_DNA"/>
</dbReference>
<keyword evidence="5" id="KW-0732">Signal</keyword>
<dbReference type="AlphaFoldDB" id="A0AAN9Z0P5"/>
<dbReference type="InterPro" id="IPR042185">
    <property type="entry name" value="Serpin_sf_2"/>
</dbReference>
<keyword evidence="2" id="KW-0646">Protease inhibitor</keyword>
<dbReference type="PROSITE" id="PS00284">
    <property type="entry name" value="SERPIN"/>
    <property type="match status" value="1"/>
</dbReference>
<organism evidence="7 8">
    <name type="scientific">Gryllus longicercus</name>
    <dbReference type="NCBI Taxonomy" id="2509291"/>
    <lineage>
        <taxon>Eukaryota</taxon>
        <taxon>Metazoa</taxon>
        <taxon>Ecdysozoa</taxon>
        <taxon>Arthropoda</taxon>
        <taxon>Hexapoda</taxon>
        <taxon>Insecta</taxon>
        <taxon>Pterygota</taxon>
        <taxon>Neoptera</taxon>
        <taxon>Polyneoptera</taxon>
        <taxon>Orthoptera</taxon>
        <taxon>Ensifera</taxon>
        <taxon>Gryllidea</taxon>
        <taxon>Grylloidea</taxon>
        <taxon>Gryllidae</taxon>
        <taxon>Gryllinae</taxon>
        <taxon>Gryllus</taxon>
    </lineage>
</organism>
<dbReference type="InterPro" id="IPR042178">
    <property type="entry name" value="Serpin_sf_1"/>
</dbReference>
<dbReference type="GO" id="GO:0005615">
    <property type="term" value="C:extracellular space"/>
    <property type="evidence" value="ECO:0007669"/>
    <property type="project" value="InterPro"/>
</dbReference>
<evidence type="ECO:0000256" key="4">
    <source>
        <dbReference type="RuleBase" id="RU000411"/>
    </source>
</evidence>
<dbReference type="Gene3D" id="2.30.39.10">
    <property type="entry name" value="Alpha-1-antitrypsin, domain 1"/>
    <property type="match status" value="1"/>
</dbReference>
<dbReference type="PROSITE" id="PS51257">
    <property type="entry name" value="PROKAR_LIPOPROTEIN"/>
    <property type="match status" value="1"/>
</dbReference>
<dbReference type="CDD" id="cd19601">
    <property type="entry name" value="serpin42Da-like"/>
    <property type="match status" value="1"/>
</dbReference>
<feature type="chain" id="PRO_5042885662" description="Serpin domain-containing protein" evidence="5">
    <location>
        <begin position="20"/>
        <end position="400"/>
    </location>
</feature>
<dbReference type="InterPro" id="IPR023796">
    <property type="entry name" value="Serpin_dom"/>
</dbReference>
<feature type="domain" description="Serpin" evidence="6">
    <location>
        <begin position="41"/>
        <end position="398"/>
    </location>
</feature>
<evidence type="ECO:0000259" key="6">
    <source>
        <dbReference type="SMART" id="SM00093"/>
    </source>
</evidence>
<name>A0AAN9Z0P5_9ORTH</name>
<dbReference type="InterPro" id="IPR000215">
    <property type="entry name" value="Serpin_fam"/>
</dbReference>
<gene>
    <name evidence="7" type="ORF">R5R35_000952</name>
</gene>
<dbReference type="SUPFAM" id="SSF56574">
    <property type="entry name" value="Serpins"/>
    <property type="match status" value="1"/>
</dbReference>
<evidence type="ECO:0000256" key="5">
    <source>
        <dbReference type="SAM" id="SignalP"/>
    </source>
</evidence>
<dbReference type="Gene3D" id="3.30.497.10">
    <property type="entry name" value="Antithrombin, subunit I, domain 2"/>
    <property type="match status" value="1"/>
</dbReference>
<dbReference type="PANTHER" id="PTHR11461">
    <property type="entry name" value="SERINE PROTEASE INHIBITOR, SERPIN"/>
    <property type="match status" value="1"/>
</dbReference>